<dbReference type="RefSeq" id="WP_246417328.1">
    <property type="nucleotide sequence ID" value="NZ_JACHHX010000020.1"/>
</dbReference>
<sequence>MSAEAAERELFDDALTCREALPAEFVPDALDAASRERAAERAEGLLRAIALVEDSHGEEGDERGANEPVLQRIEAKLNLLFELVGLVVRREVAPLPVVELRWSRRGVELAGASPVAPGQAGLLRLQPVSWLPQAIELPVEVIAVDRCEPAPRLWLRFSPLPEALESALERHLFRLHRRAIAGARRQR</sequence>
<dbReference type="AlphaFoldDB" id="A0A7W8DFS0"/>
<dbReference type="EMBL" id="JACHHX010000020">
    <property type="protein sequence ID" value="MBB5016489.1"/>
    <property type="molecule type" value="Genomic_DNA"/>
</dbReference>
<keyword evidence="3" id="KW-1185">Reference proteome</keyword>
<accession>A0A7W8DFS0</accession>
<evidence type="ECO:0000259" key="1">
    <source>
        <dbReference type="Pfam" id="PF16823"/>
    </source>
</evidence>
<dbReference type="InterPro" id="IPR031800">
    <property type="entry name" value="PilZ_atypical"/>
</dbReference>
<evidence type="ECO:0000313" key="3">
    <source>
        <dbReference type="Proteomes" id="UP000519004"/>
    </source>
</evidence>
<protein>
    <recommendedName>
        <fullName evidence="1">Cyclic di-GMP receptor atypical PilZ domain-containing protein</fullName>
    </recommendedName>
</protein>
<evidence type="ECO:0000313" key="2">
    <source>
        <dbReference type="EMBL" id="MBB5016489.1"/>
    </source>
</evidence>
<dbReference type="Proteomes" id="UP000519004">
    <property type="component" value="Unassembled WGS sequence"/>
</dbReference>
<gene>
    <name evidence="2" type="ORF">HNQ58_002404</name>
</gene>
<feature type="domain" description="Cyclic di-GMP receptor atypical PilZ" evidence="1">
    <location>
        <begin position="46"/>
        <end position="185"/>
    </location>
</feature>
<proteinExistence type="predicted"/>
<name>A0A7W8DFS0_9GAMM</name>
<dbReference type="Pfam" id="PF16823">
    <property type="entry name" value="tPilZ"/>
    <property type="match status" value="1"/>
</dbReference>
<reference evidence="2 3" key="1">
    <citation type="submission" date="2020-08" db="EMBL/GenBank/DDBJ databases">
        <title>Genomic Encyclopedia of Type Strains, Phase IV (KMG-IV): sequencing the most valuable type-strain genomes for metagenomic binning, comparative biology and taxonomic classification.</title>
        <authorList>
            <person name="Goeker M."/>
        </authorList>
    </citation>
    <scope>NUCLEOTIDE SEQUENCE [LARGE SCALE GENOMIC DNA]</scope>
    <source>
        <strain evidence="2 3">DSM 25897</strain>
    </source>
</reference>
<organism evidence="2 3">
    <name type="scientific">Rehaibacterium terrae</name>
    <dbReference type="NCBI Taxonomy" id="1341696"/>
    <lineage>
        <taxon>Bacteria</taxon>
        <taxon>Pseudomonadati</taxon>
        <taxon>Pseudomonadota</taxon>
        <taxon>Gammaproteobacteria</taxon>
        <taxon>Lysobacterales</taxon>
        <taxon>Lysobacteraceae</taxon>
        <taxon>Rehaibacterium</taxon>
    </lineage>
</organism>
<comment type="caution">
    <text evidence="2">The sequence shown here is derived from an EMBL/GenBank/DDBJ whole genome shotgun (WGS) entry which is preliminary data.</text>
</comment>